<keyword evidence="5" id="KW-1278">Translocase</keyword>
<dbReference type="STRING" id="538381.GCA_001696535_03509"/>
<evidence type="ECO:0000256" key="5">
    <source>
        <dbReference type="ARBA" id="ARBA00022967"/>
    </source>
</evidence>
<dbReference type="SUPFAM" id="SSF52540">
    <property type="entry name" value="P-loop containing nucleoside triphosphate hydrolases"/>
    <property type="match status" value="1"/>
</dbReference>
<reference evidence="8 9" key="1">
    <citation type="submission" date="2017-08" db="EMBL/GenBank/DDBJ databases">
        <authorList>
            <person name="de Groot N.N."/>
        </authorList>
    </citation>
    <scope>NUCLEOTIDE SEQUENCE [LARGE SCALE GENOMIC DNA]</scope>
    <source>
        <strain evidence="8 9">USBA 352</strain>
    </source>
</reference>
<dbReference type="Gene3D" id="3.40.50.300">
    <property type="entry name" value="P-loop containing nucleotide triphosphate hydrolases"/>
    <property type="match status" value="1"/>
</dbReference>
<dbReference type="CDD" id="cd03214">
    <property type="entry name" value="ABC_Iron-Siderophores_B12_Hemin"/>
    <property type="match status" value="1"/>
</dbReference>
<dbReference type="Proteomes" id="UP000219331">
    <property type="component" value="Unassembled WGS sequence"/>
</dbReference>
<dbReference type="GO" id="GO:0005524">
    <property type="term" value="F:ATP binding"/>
    <property type="evidence" value="ECO:0007669"/>
    <property type="project" value="UniProtKB-KW"/>
</dbReference>
<accession>A0A285TU32</accession>
<dbReference type="PROSITE" id="PS50893">
    <property type="entry name" value="ABC_TRANSPORTER_2"/>
    <property type="match status" value="1"/>
</dbReference>
<dbReference type="EMBL" id="OBML01000019">
    <property type="protein sequence ID" value="SOC27629.1"/>
    <property type="molecule type" value="Genomic_DNA"/>
</dbReference>
<evidence type="ECO:0000256" key="3">
    <source>
        <dbReference type="ARBA" id="ARBA00022741"/>
    </source>
</evidence>
<evidence type="ECO:0000313" key="9">
    <source>
        <dbReference type="Proteomes" id="UP000219331"/>
    </source>
</evidence>
<dbReference type="OrthoDB" id="9805601at2"/>
<comment type="function">
    <text evidence="6">Part of the ABC transporter complex HmuTUV involved in hemin import. Responsible for energy coupling to the transport system.</text>
</comment>
<dbReference type="PANTHER" id="PTHR42794">
    <property type="entry name" value="HEMIN IMPORT ATP-BINDING PROTEIN HMUV"/>
    <property type="match status" value="1"/>
</dbReference>
<dbReference type="InterPro" id="IPR017871">
    <property type="entry name" value="ABC_transporter-like_CS"/>
</dbReference>
<protein>
    <submittedName>
        <fullName evidence="8">Iron complex transport system ATP-binding protein</fullName>
    </submittedName>
</protein>
<evidence type="ECO:0000256" key="1">
    <source>
        <dbReference type="ARBA" id="ARBA00005417"/>
    </source>
</evidence>
<dbReference type="Pfam" id="PF00005">
    <property type="entry name" value="ABC_tran"/>
    <property type="match status" value="1"/>
</dbReference>
<dbReference type="InterPro" id="IPR027417">
    <property type="entry name" value="P-loop_NTPase"/>
</dbReference>
<dbReference type="AlphaFoldDB" id="A0A285TU32"/>
<dbReference type="SMART" id="SM00382">
    <property type="entry name" value="AAA"/>
    <property type="match status" value="1"/>
</dbReference>
<keyword evidence="2" id="KW-0813">Transport</keyword>
<dbReference type="RefSeq" id="WP_097176707.1">
    <property type="nucleotide sequence ID" value="NZ_OBML01000019.1"/>
</dbReference>
<feature type="domain" description="ABC transporter" evidence="7">
    <location>
        <begin position="9"/>
        <end position="247"/>
    </location>
</feature>
<gene>
    <name evidence="8" type="ORF">SAMN05421512_11917</name>
</gene>
<dbReference type="PANTHER" id="PTHR42794:SF1">
    <property type="entry name" value="HEMIN IMPORT ATP-BINDING PROTEIN HMUV"/>
    <property type="match status" value="1"/>
</dbReference>
<dbReference type="InterPro" id="IPR003593">
    <property type="entry name" value="AAA+_ATPase"/>
</dbReference>
<keyword evidence="4 8" id="KW-0067">ATP-binding</keyword>
<name>A0A285TU32_9HYPH</name>
<evidence type="ECO:0000256" key="2">
    <source>
        <dbReference type="ARBA" id="ARBA00022448"/>
    </source>
</evidence>
<comment type="similarity">
    <text evidence="1">Belongs to the ABC transporter superfamily.</text>
</comment>
<keyword evidence="3" id="KW-0547">Nucleotide-binding</keyword>
<dbReference type="InterPro" id="IPR003439">
    <property type="entry name" value="ABC_transporter-like_ATP-bd"/>
</dbReference>
<evidence type="ECO:0000256" key="6">
    <source>
        <dbReference type="ARBA" id="ARBA00037066"/>
    </source>
</evidence>
<keyword evidence="9" id="KW-1185">Reference proteome</keyword>
<proteinExistence type="inferred from homology"/>
<evidence type="ECO:0000256" key="4">
    <source>
        <dbReference type="ARBA" id="ARBA00022840"/>
    </source>
</evidence>
<evidence type="ECO:0000259" key="7">
    <source>
        <dbReference type="PROSITE" id="PS50893"/>
    </source>
</evidence>
<evidence type="ECO:0000313" key="8">
    <source>
        <dbReference type="EMBL" id="SOC27629.1"/>
    </source>
</evidence>
<dbReference type="PROSITE" id="PS00211">
    <property type="entry name" value="ABC_TRANSPORTER_1"/>
    <property type="match status" value="1"/>
</dbReference>
<sequence>MTTPAKDTLEIEALHVSLGGTPIVRDVSFAAKAGQVTVIVGPNGSGKSTTLKAVTGELPHTGRVRLNGVEVDDLPPEALAGLRAVLPQHASLTFPLTVAEVVRLGIRRGVLPAGSPHRRIAEALERVDLDGFAAREYHSLSGGEQQRVQLARVLCQVWEPCPDGVPRWLFLDEPISSLDIRHQILIMDVAADYARAGGGVVAVLHDLNLTALYADHIVVMKSGRLLSQGTPKQVITDRLVSEAFDHPLRVSAVPAGEVPFILPQAAGPAAAVR</sequence>
<dbReference type="GO" id="GO:0016887">
    <property type="term" value="F:ATP hydrolysis activity"/>
    <property type="evidence" value="ECO:0007669"/>
    <property type="project" value="InterPro"/>
</dbReference>
<organism evidence="8 9">
    <name type="scientific">Stappia indica</name>
    <dbReference type="NCBI Taxonomy" id="538381"/>
    <lineage>
        <taxon>Bacteria</taxon>
        <taxon>Pseudomonadati</taxon>
        <taxon>Pseudomonadota</taxon>
        <taxon>Alphaproteobacteria</taxon>
        <taxon>Hyphomicrobiales</taxon>
        <taxon>Stappiaceae</taxon>
        <taxon>Stappia</taxon>
    </lineage>
</organism>
<dbReference type="NCBIfam" id="NF010068">
    <property type="entry name" value="PRK13548.1"/>
    <property type="match status" value="1"/>
</dbReference>